<accession>A0A183F1C7</accession>
<dbReference type="EMBL" id="UYRT01117199">
    <property type="protein sequence ID" value="VDN49820.1"/>
    <property type="molecule type" value="Genomic_DNA"/>
</dbReference>
<dbReference type="WBParaSite" id="GPUH_0002704801-mRNA-1">
    <property type="protein sequence ID" value="GPUH_0002704801-mRNA-1"/>
    <property type="gene ID" value="GPUH_0002704801"/>
</dbReference>
<evidence type="ECO:0000313" key="1">
    <source>
        <dbReference type="EMBL" id="VDN49820.1"/>
    </source>
</evidence>
<evidence type="ECO:0000313" key="2">
    <source>
        <dbReference type="Proteomes" id="UP000271098"/>
    </source>
</evidence>
<reference evidence="3" key="1">
    <citation type="submission" date="2016-06" db="UniProtKB">
        <authorList>
            <consortium name="WormBaseParasite"/>
        </authorList>
    </citation>
    <scope>IDENTIFICATION</scope>
</reference>
<name>A0A183F1C7_9BILA</name>
<gene>
    <name evidence="1" type="ORF">GPUH_LOCUS27018</name>
</gene>
<dbReference type="Proteomes" id="UP000271098">
    <property type="component" value="Unassembled WGS sequence"/>
</dbReference>
<evidence type="ECO:0000313" key="3">
    <source>
        <dbReference type="WBParaSite" id="GPUH_0002704801-mRNA-1"/>
    </source>
</evidence>
<protein>
    <submittedName>
        <fullName evidence="3">Ovule protein</fullName>
    </submittedName>
</protein>
<dbReference type="AlphaFoldDB" id="A0A183F1C7"/>
<sequence>MHKVCVSSHGSYPNNLQDIMPDISFDENPLFSKRLVPKGDLLDATDSSNRLLWYVEYKTINVEVLFVLFNLSDD</sequence>
<keyword evidence="2" id="KW-1185">Reference proteome</keyword>
<organism evidence="3">
    <name type="scientific">Gongylonema pulchrum</name>
    <dbReference type="NCBI Taxonomy" id="637853"/>
    <lineage>
        <taxon>Eukaryota</taxon>
        <taxon>Metazoa</taxon>
        <taxon>Ecdysozoa</taxon>
        <taxon>Nematoda</taxon>
        <taxon>Chromadorea</taxon>
        <taxon>Rhabditida</taxon>
        <taxon>Spirurina</taxon>
        <taxon>Spiruromorpha</taxon>
        <taxon>Spiruroidea</taxon>
        <taxon>Gongylonematidae</taxon>
        <taxon>Gongylonema</taxon>
    </lineage>
</organism>
<reference evidence="1 2" key="2">
    <citation type="submission" date="2018-11" db="EMBL/GenBank/DDBJ databases">
        <authorList>
            <consortium name="Pathogen Informatics"/>
        </authorList>
    </citation>
    <scope>NUCLEOTIDE SEQUENCE [LARGE SCALE GENOMIC DNA]</scope>
</reference>
<proteinExistence type="predicted"/>
<dbReference type="OrthoDB" id="5847573at2759"/>